<sequence>MRIIRNGTLLKTDWHRKPMAADRFINFRLDHQIKMKINVVLNMKARVAMVSHPDYLDHNLKRLHEIMLETEYPKKLRKKLFCNTPYQMQPQDHLIASEDHS</sequence>
<comment type="caution">
    <text evidence="2">The sequence shown here is derived from an EMBL/GenBank/DDBJ whole genome shotgun (WGS) entry which is preliminary data.</text>
</comment>
<keyword evidence="3" id="KW-1185">Reference proteome</keyword>
<dbReference type="AlphaFoldDB" id="A0AAW1U7W5"/>
<proteinExistence type="predicted"/>
<dbReference type="EMBL" id="JARQZJ010000062">
    <property type="protein sequence ID" value="KAK9879701.1"/>
    <property type="molecule type" value="Genomic_DNA"/>
</dbReference>
<protein>
    <recommendedName>
        <fullName evidence="1">Helix-turn-helix domain-containing protein</fullName>
    </recommendedName>
</protein>
<gene>
    <name evidence="2" type="ORF">WA026_006761</name>
</gene>
<evidence type="ECO:0000313" key="3">
    <source>
        <dbReference type="Proteomes" id="UP001431783"/>
    </source>
</evidence>
<feature type="domain" description="Helix-turn-helix" evidence="1">
    <location>
        <begin position="23"/>
        <end position="79"/>
    </location>
</feature>
<organism evidence="2 3">
    <name type="scientific">Henosepilachna vigintioctopunctata</name>
    <dbReference type="NCBI Taxonomy" id="420089"/>
    <lineage>
        <taxon>Eukaryota</taxon>
        <taxon>Metazoa</taxon>
        <taxon>Ecdysozoa</taxon>
        <taxon>Arthropoda</taxon>
        <taxon>Hexapoda</taxon>
        <taxon>Insecta</taxon>
        <taxon>Pterygota</taxon>
        <taxon>Neoptera</taxon>
        <taxon>Endopterygota</taxon>
        <taxon>Coleoptera</taxon>
        <taxon>Polyphaga</taxon>
        <taxon>Cucujiformia</taxon>
        <taxon>Coccinelloidea</taxon>
        <taxon>Coccinellidae</taxon>
        <taxon>Epilachninae</taxon>
        <taxon>Epilachnini</taxon>
        <taxon>Henosepilachna</taxon>
    </lineage>
</organism>
<dbReference type="Proteomes" id="UP001431783">
    <property type="component" value="Unassembled WGS sequence"/>
</dbReference>
<dbReference type="Pfam" id="PF26215">
    <property type="entry name" value="HTH_animal"/>
    <property type="match status" value="1"/>
</dbReference>
<name>A0AAW1U7W5_9CUCU</name>
<reference evidence="2 3" key="1">
    <citation type="submission" date="2023-03" db="EMBL/GenBank/DDBJ databases">
        <title>Genome insight into feeding habits of ladybird beetles.</title>
        <authorList>
            <person name="Li H.-S."/>
            <person name="Huang Y.-H."/>
            <person name="Pang H."/>
        </authorList>
    </citation>
    <scope>NUCLEOTIDE SEQUENCE [LARGE SCALE GENOMIC DNA]</scope>
    <source>
        <strain evidence="2">SYSU_2023b</strain>
        <tissue evidence="2">Whole body</tissue>
    </source>
</reference>
<accession>A0AAW1U7W5</accession>
<evidence type="ECO:0000259" key="1">
    <source>
        <dbReference type="Pfam" id="PF26215"/>
    </source>
</evidence>
<evidence type="ECO:0000313" key="2">
    <source>
        <dbReference type="EMBL" id="KAK9879701.1"/>
    </source>
</evidence>
<dbReference type="InterPro" id="IPR058912">
    <property type="entry name" value="HTH_animal"/>
</dbReference>